<sequence>METWLRTWARGQGSQSLRPSARFHVRAVFLLLLLLRLAGCSAVGEAWGALSTTALADQDLDAPRPRLPQQDQSIPASTSQPSPHSNHTSDLLPSCGFSFEQDPTLRDPMAMARRWPWMVSVRANGTHICAGTLIASQWVLVVAHCLMKRNVAYSVLVGSPVMDEPAQHAHNVPVGQVIVNRRFRSRRYWSWVGRAHNIGLLRLQSTLKYNKYVWPICLPGLDFEMKDRSICTVTGWGLPRANGVWPQFRSIQEKEVTILNNMECDQYYHRFSKIPTMVRIINSRMICAEDTNRDNFCYEKTGEPLACAVESTWYLVGMVSWGPGCNKGDAPPIYLQISAYQQWISDCLKGQSPTLVAPSRALFLALPLPLRLLDTL</sequence>
<dbReference type="GO" id="GO:0004252">
    <property type="term" value="F:serine-type endopeptidase activity"/>
    <property type="evidence" value="ECO:0007669"/>
    <property type="project" value="InterPro"/>
</dbReference>
<dbReference type="PANTHER" id="PTHR24253">
    <property type="entry name" value="TRANSMEMBRANE PROTEASE SERINE"/>
    <property type="match status" value="1"/>
</dbReference>
<dbReference type="CDD" id="cd00190">
    <property type="entry name" value="Tryp_SPc"/>
    <property type="match status" value="1"/>
</dbReference>
<dbReference type="PANTHER" id="PTHR24253:SF35">
    <property type="entry name" value="THREONINE PROTEASE PRSS50-RELATED"/>
    <property type="match status" value="1"/>
</dbReference>
<dbReference type="eggNOG" id="KOG3627">
    <property type="taxonomic scope" value="Eukaryota"/>
</dbReference>
<evidence type="ECO:0000256" key="2">
    <source>
        <dbReference type="ARBA" id="ARBA00022698"/>
    </source>
</evidence>
<evidence type="ECO:0000259" key="13">
    <source>
        <dbReference type="PROSITE" id="PS50240"/>
    </source>
</evidence>
<name>G3T6H0_LOXAF</name>
<keyword evidence="1" id="KW-0645">Protease</keyword>
<evidence type="ECO:0000256" key="4">
    <source>
        <dbReference type="ARBA" id="ARBA00022801"/>
    </source>
</evidence>
<reference evidence="14 15" key="1">
    <citation type="submission" date="2009-06" db="EMBL/GenBank/DDBJ databases">
        <title>The Genome Sequence of Loxodonta africana (African elephant).</title>
        <authorList>
            <person name="Di Palma F."/>
            <person name="Heiman D."/>
            <person name="Young S."/>
            <person name="Johnson J."/>
            <person name="Lander E.S."/>
            <person name="Lindblad-Toh K."/>
        </authorList>
    </citation>
    <scope>NUCLEOTIDE SEQUENCE [LARGE SCALE GENOMIC DNA]</scope>
    <source>
        <strain evidence="14 15">Isolate ISIS603380</strain>
    </source>
</reference>
<dbReference type="OMA" id="GMVSWGP"/>
<dbReference type="InterPro" id="IPR043504">
    <property type="entry name" value="Peptidase_S1_PA_chymotrypsin"/>
</dbReference>
<dbReference type="InterPro" id="IPR009003">
    <property type="entry name" value="Peptidase_S1_PA"/>
</dbReference>
<evidence type="ECO:0000313" key="15">
    <source>
        <dbReference type="Proteomes" id="UP000007646"/>
    </source>
</evidence>
<keyword evidence="3 12" id="KW-0732">Signal</keyword>
<dbReference type="InParanoid" id="G3T6H0"/>
<evidence type="ECO:0000256" key="5">
    <source>
        <dbReference type="ARBA" id="ARBA00023157"/>
    </source>
</evidence>
<dbReference type="FunCoup" id="G3T6H0">
    <property type="interactions" value="9"/>
</dbReference>
<gene>
    <name evidence="14" type="primary">PRSS50</name>
</gene>
<evidence type="ECO:0000256" key="8">
    <source>
        <dbReference type="ARBA" id="ARBA00072446"/>
    </source>
</evidence>
<dbReference type="STRING" id="9785.ENSLAFP00000009122"/>
<feature type="domain" description="Peptidase S1" evidence="13">
    <location>
        <begin position="94"/>
        <end position="349"/>
    </location>
</feature>
<evidence type="ECO:0000256" key="9">
    <source>
        <dbReference type="ARBA" id="ARBA00075622"/>
    </source>
</evidence>
<evidence type="ECO:0000256" key="12">
    <source>
        <dbReference type="SAM" id="SignalP"/>
    </source>
</evidence>
<evidence type="ECO:0000313" key="14">
    <source>
        <dbReference type="Ensembl" id="ENSLAFP00000009122.2"/>
    </source>
</evidence>
<keyword evidence="2" id="KW-0888">Threonine protease</keyword>
<dbReference type="GeneTree" id="ENSGT00940000162593"/>
<keyword evidence="6" id="KW-0325">Glycoprotein</keyword>
<dbReference type="FunFam" id="2.40.10.10:FF:000127">
    <property type="entry name" value="Probable threonine protease PRSS50"/>
    <property type="match status" value="1"/>
</dbReference>
<evidence type="ECO:0000256" key="1">
    <source>
        <dbReference type="ARBA" id="ARBA00022670"/>
    </source>
</evidence>
<dbReference type="HOGENOM" id="CLU_006842_0_4_1"/>
<proteinExistence type="predicted"/>
<feature type="chain" id="PRO_5003455018" description="Probable threonine protease PRSS50" evidence="12">
    <location>
        <begin position="43"/>
        <end position="376"/>
    </location>
</feature>
<comment type="function">
    <text evidence="7">May be involved in proteolysis through its threonine endopeptidase activity.</text>
</comment>
<keyword evidence="15" id="KW-1185">Reference proteome</keyword>
<dbReference type="AlphaFoldDB" id="G3T6H0"/>
<dbReference type="Pfam" id="PF00089">
    <property type="entry name" value="Trypsin"/>
    <property type="match status" value="1"/>
</dbReference>
<dbReference type="Gene3D" id="2.40.10.10">
    <property type="entry name" value="Trypsin-like serine proteases"/>
    <property type="match status" value="2"/>
</dbReference>
<dbReference type="Proteomes" id="UP000007646">
    <property type="component" value="Unassembled WGS sequence"/>
</dbReference>
<evidence type="ECO:0000256" key="6">
    <source>
        <dbReference type="ARBA" id="ARBA00023180"/>
    </source>
</evidence>
<dbReference type="FunFam" id="2.40.10.10:FF:000106">
    <property type="entry name" value="Probable threonine protease PRSS50"/>
    <property type="match status" value="1"/>
</dbReference>
<feature type="region of interest" description="Disordered" evidence="11">
    <location>
        <begin position="61"/>
        <end position="89"/>
    </location>
</feature>
<evidence type="ECO:0000256" key="3">
    <source>
        <dbReference type="ARBA" id="ARBA00022729"/>
    </source>
</evidence>
<dbReference type="InterPro" id="IPR001254">
    <property type="entry name" value="Trypsin_dom"/>
</dbReference>
<keyword evidence="5" id="KW-1015">Disulfide bond</keyword>
<evidence type="ECO:0000256" key="7">
    <source>
        <dbReference type="ARBA" id="ARBA00056912"/>
    </source>
</evidence>
<dbReference type="GO" id="GO:0004298">
    <property type="term" value="F:threonine-type endopeptidase activity"/>
    <property type="evidence" value="ECO:0007669"/>
    <property type="project" value="UniProtKB-KW"/>
</dbReference>
<protein>
    <recommendedName>
        <fullName evidence="8">Probable threonine protease PRSS50</fullName>
    </recommendedName>
    <alternativeName>
        <fullName evidence="9">Serine protease 50</fullName>
    </alternativeName>
    <alternativeName>
        <fullName evidence="10">Testis-specific protease-like protein 50</fullName>
    </alternativeName>
</protein>
<dbReference type="Ensembl" id="ENSLAFT00000010901.2">
    <property type="protein sequence ID" value="ENSLAFP00000009122.2"/>
    <property type="gene ID" value="ENSLAFG00000010901.2"/>
</dbReference>
<dbReference type="SMART" id="SM00020">
    <property type="entry name" value="Tryp_SPc"/>
    <property type="match status" value="1"/>
</dbReference>
<dbReference type="GO" id="GO:0006508">
    <property type="term" value="P:proteolysis"/>
    <property type="evidence" value="ECO:0007669"/>
    <property type="project" value="UniProtKB-KW"/>
</dbReference>
<accession>G3T6H0</accession>
<organism evidence="14 15">
    <name type="scientific">Loxodonta africana</name>
    <name type="common">African elephant</name>
    <dbReference type="NCBI Taxonomy" id="9785"/>
    <lineage>
        <taxon>Eukaryota</taxon>
        <taxon>Metazoa</taxon>
        <taxon>Chordata</taxon>
        <taxon>Craniata</taxon>
        <taxon>Vertebrata</taxon>
        <taxon>Euteleostomi</taxon>
        <taxon>Mammalia</taxon>
        <taxon>Eutheria</taxon>
        <taxon>Afrotheria</taxon>
        <taxon>Proboscidea</taxon>
        <taxon>Elephantidae</taxon>
        <taxon>Loxodonta</taxon>
    </lineage>
</organism>
<dbReference type="MEROPS" id="S01.993"/>
<feature type="signal peptide" evidence="12">
    <location>
        <begin position="1"/>
        <end position="42"/>
    </location>
</feature>
<dbReference type="SUPFAM" id="SSF50494">
    <property type="entry name" value="Trypsin-like serine proteases"/>
    <property type="match status" value="1"/>
</dbReference>
<keyword evidence="4" id="KW-0378">Hydrolase</keyword>
<dbReference type="GO" id="GO:0005783">
    <property type="term" value="C:endoplasmic reticulum"/>
    <property type="evidence" value="ECO:0007669"/>
    <property type="project" value="Ensembl"/>
</dbReference>
<reference evidence="14" key="3">
    <citation type="submission" date="2025-09" db="UniProtKB">
        <authorList>
            <consortium name="Ensembl"/>
        </authorList>
    </citation>
    <scope>IDENTIFICATION</scope>
    <source>
        <strain evidence="14">Isolate ISIS603380</strain>
    </source>
</reference>
<evidence type="ECO:0000256" key="11">
    <source>
        <dbReference type="SAM" id="MobiDB-lite"/>
    </source>
</evidence>
<dbReference type="PROSITE" id="PS50240">
    <property type="entry name" value="TRYPSIN_DOM"/>
    <property type="match status" value="1"/>
</dbReference>
<evidence type="ECO:0000256" key="10">
    <source>
        <dbReference type="ARBA" id="ARBA00080183"/>
    </source>
</evidence>
<feature type="compositionally biased region" description="Polar residues" evidence="11">
    <location>
        <begin position="69"/>
        <end position="89"/>
    </location>
</feature>
<reference evidence="14" key="2">
    <citation type="submission" date="2025-08" db="UniProtKB">
        <authorList>
            <consortium name="Ensembl"/>
        </authorList>
    </citation>
    <scope>IDENTIFICATION</scope>
    <source>
        <strain evidence="14">Isolate ISIS603380</strain>
    </source>
</reference>